<keyword evidence="3 5" id="KW-0326">Glycosidase</keyword>
<dbReference type="Proteomes" id="UP000325577">
    <property type="component" value="Linkage Group LG9"/>
</dbReference>
<dbReference type="InterPro" id="IPR033132">
    <property type="entry name" value="GH_1_N_CS"/>
</dbReference>
<dbReference type="InterPro" id="IPR001360">
    <property type="entry name" value="Glyco_hydro_1"/>
</dbReference>
<organism evidence="7 8">
    <name type="scientific">Nyssa sinensis</name>
    <dbReference type="NCBI Taxonomy" id="561372"/>
    <lineage>
        <taxon>Eukaryota</taxon>
        <taxon>Viridiplantae</taxon>
        <taxon>Streptophyta</taxon>
        <taxon>Embryophyta</taxon>
        <taxon>Tracheophyta</taxon>
        <taxon>Spermatophyta</taxon>
        <taxon>Magnoliopsida</taxon>
        <taxon>eudicotyledons</taxon>
        <taxon>Gunneridae</taxon>
        <taxon>Pentapetalae</taxon>
        <taxon>asterids</taxon>
        <taxon>Cornales</taxon>
        <taxon>Nyssaceae</taxon>
        <taxon>Nyssa</taxon>
    </lineage>
</organism>
<dbReference type="GO" id="GO:0008422">
    <property type="term" value="F:beta-glucosidase activity"/>
    <property type="evidence" value="ECO:0007669"/>
    <property type="project" value="TreeGrafter"/>
</dbReference>
<accession>A0A5J4ZD57</accession>
<dbReference type="PRINTS" id="PR00131">
    <property type="entry name" value="GLHYDRLASE1"/>
</dbReference>
<feature type="active site" description="Nucleophile" evidence="4">
    <location>
        <position position="935"/>
    </location>
</feature>
<proteinExistence type="inferred from homology"/>
<name>A0A5J4ZD57_9ASTE</name>
<evidence type="ECO:0000313" key="8">
    <source>
        <dbReference type="Proteomes" id="UP000325577"/>
    </source>
</evidence>
<dbReference type="EMBL" id="CM018052">
    <property type="protein sequence ID" value="KAA8515714.1"/>
    <property type="molecule type" value="Genomic_DNA"/>
</dbReference>
<evidence type="ECO:0008006" key="9">
    <source>
        <dbReference type="Google" id="ProtNLM"/>
    </source>
</evidence>
<dbReference type="PROSITE" id="PS00653">
    <property type="entry name" value="GLYCOSYL_HYDROL_F1_2"/>
    <property type="match status" value="2"/>
</dbReference>
<evidence type="ECO:0000256" key="2">
    <source>
        <dbReference type="ARBA" id="ARBA00022801"/>
    </source>
</evidence>
<dbReference type="PANTHER" id="PTHR10353">
    <property type="entry name" value="GLYCOSYL HYDROLASE"/>
    <property type="match status" value="1"/>
</dbReference>
<dbReference type="PROSITE" id="PS00572">
    <property type="entry name" value="GLYCOSYL_HYDROL_F1_1"/>
    <property type="match status" value="2"/>
</dbReference>
<comment type="similarity">
    <text evidence="1">Belongs to the glycosyl hydrolase 1 family.</text>
</comment>
<reference evidence="7 8" key="1">
    <citation type="submission" date="2019-09" db="EMBL/GenBank/DDBJ databases">
        <title>A chromosome-level genome assembly of the Chinese tupelo Nyssa sinensis.</title>
        <authorList>
            <person name="Yang X."/>
            <person name="Kang M."/>
            <person name="Yang Y."/>
            <person name="Xiong H."/>
            <person name="Wang M."/>
            <person name="Zhang Z."/>
            <person name="Wang Z."/>
            <person name="Wu H."/>
            <person name="Ma T."/>
            <person name="Liu J."/>
            <person name="Xi Z."/>
        </authorList>
    </citation>
    <scope>NUCLEOTIDE SEQUENCE [LARGE SCALE GENOMIC DNA]</scope>
    <source>
        <strain evidence="7">J267</strain>
        <tissue evidence="7">Leaf</tissue>
    </source>
</reference>
<dbReference type="SUPFAM" id="SSF51445">
    <property type="entry name" value="(Trans)glycosidases"/>
    <property type="match status" value="2"/>
</dbReference>
<gene>
    <name evidence="7" type="ORF">F0562_018675</name>
</gene>
<dbReference type="PANTHER" id="PTHR10353:SF318">
    <property type="entry name" value="BETA-GLUCOSIDASE 31-RELATED"/>
    <property type="match status" value="1"/>
</dbReference>
<feature type="signal peptide" evidence="6">
    <location>
        <begin position="1"/>
        <end position="29"/>
    </location>
</feature>
<dbReference type="FunFam" id="3.20.20.80:FF:000020">
    <property type="entry name" value="Beta-glucosidase 12"/>
    <property type="match status" value="2"/>
</dbReference>
<evidence type="ECO:0000256" key="5">
    <source>
        <dbReference type="RuleBase" id="RU004468"/>
    </source>
</evidence>
<keyword evidence="8" id="KW-1185">Reference proteome</keyword>
<evidence type="ECO:0000256" key="4">
    <source>
        <dbReference type="PROSITE-ProRule" id="PRU10055"/>
    </source>
</evidence>
<dbReference type="GO" id="GO:0005975">
    <property type="term" value="P:carbohydrate metabolic process"/>
    <property type="evidence" value="ECO:0007669"/>
    <property type="project" value="InterPro"/>
</dbReference>
<keyword evidence="6" id="KW-0732">Signal</keyword>
<dbReference type="OrthoDB" id="65569at2759"/>
<feature type="active site" description="Nucleophile" evidence="4">
    <location>
        <position position="421"/>
    </location>
</feature>
<keyword evidence="2 5" id="KW-0378">Hydrolase</keyword>
<dbReference type="Gene3D" id="3.20.20.80">
    <property type="entry name" value="Glycosidases"/>
    <property type="match status" value="2"/>
</dbReference>
<sequence length="1027" mass="115731">MGSKRSNMAIRVHFFCILVLFNLLSPCHSATPTNYSTPLNRSSFPASFVFGAATAAYQIEGAAHDGGKGPSIWDTFVKKHPEKISDQSTGDVAIDFYHRYKEDIHLLKGLGMKALRLSISWPRVLPSGKISGGVNPEGVKFYNNVINELTSNGLKPYVTLLHWDVPQALEDEYGGLLHPNIVNDYRDYVDVCFKEFGDRVKNWITMNEPVSVSMNGYAYGTQAPGRCSNYIGNCTSGDSATEPYIAAHHQLLAHAAAVKLYREKYQTSQKGEIGITLASYWIMPKTPTAAGLKASHKALDFTLGWYLHPLTYGDYPRSMRATVGHRLPKFSAEQSKMLNGSMDFVGINYYTSKYASFSAPINTVNLSYTTDSHVDLTTEKNGSNIGQPTALSWLYICPKGIKDLMLYIKEKYNNPAIYITENGMADLNNSTLSVKEAIQDSLRISYIHDHLWHLQTAIKEGANVKGYFAWTLFDDFEWDAGFTMRFGLFYIDYKDGLKRYPKHSAFWDEEENLETKLAMAIQGSLLLGFLVLVNSLAWTELDAATDHVSPLFNRSSFPAGFMFGASSAAYQYEGAYNEGGKGPSIWDNFTHTYPDKILNRSNGDVADDFYHRYKEDVKLMKFIGLDAFRFSISWPRILPRGKLSEGVNKEGVAFYNNLINELLANGIQPLVTIFHWDLPQALEDEYEGFLSTRIVDDFKDFAEVCFKEFGDRVKHWITMNEPYIFITNGYDSGALAPGRCSAWMNNGCPAGNSAIEPYVVAHNMLLCHSATIKLYREKYQASQKGEIGITLVSNWMVPYSNSKPNVKAAQRALDFMYGWFIHPVVYGDYPQSMRAIVGKRLPRFTAEQAKLLKGSFDFIGLNYYTANYAANVPFANSINVSATTDSQANLTSSRNGKPIGDPTGVSIFFVYPQGLRDLLVYTKEKYNNPTIYITENGIGDANNSTVKEGVKDTQRIDFYRRHLLALKQAIKEGVKVKGFFAWTFLDTFEWGSGYTLRFGLNYVDYNDGLKRYPKFSALWFKNFLRKE</sequence>
<dbReference type="InterPro" id="IPR017853">
    <property type="entry name" value="GH"/>
</dbReference>
<evidence type="ECO:0000313" key="7">
    <source>
        <dbReference type="EMBL" id="KAA8515714.1"/>
    </source>
</evidence>
<evidence type="ECO:0000256" key="3">
    <source>
        <dbReference type="ARBA" id="ARBA00023295"/>
    </source>
</evidence>
<feature type="chain" id="PRO_5023876357" description="Beta-glucosidase" evidence="6">
    <location>
        <begin position="30"/>
        <end position="1027"/>
    </location>
</feature>
<evidence type="ECO:0000256" key="6">
    <source>
        <dbReference type="SAM" id="SignalP"/>
    </source>
</evidence>
<dbReference type="AlphaFoldDB" id="A0A5J4ZD57"/>
<dbReference type="Pfam" id="PF00232">
    <property type="entry name" value="Glyco_hydro_1"/>
    <property type="match status" value="2"/>
</dbReference>
<evidence type="ECO:0000256" key="1">
    <source>
        <dbReference type="ARBA" id="ARBA00010838"/>
    </source>
</evidence>
<protein>
    <recommendedName>
        <fullName evidence="9">Beta-glucosidase</fullName>
    </recommendedName>
</protein>
<dbReference type="InterPro" id="IPR018120">
    <property type="entry name" value="Glyco_hydro_1_AS"/>
</dbReference>